<protein>
    <submittedName>
        <fullName evidence="1">Putative secreted protein</fullName>
    </submittedName>
</protein>
<sequence>MTLAVPRRLLSLAAPPLLLMMAHGRFARLLIAFCPRPWPSSSSAVSASVAADHCYCYCYCWPRLLLLLHSSSLVSCHCTVRNVVAGAMMHHSCGTSSLSRQSTLEVDRTPH</sequence>
<proteinExistence type="predicted"/>
<dbReference type="AlphaFoldDB" id="A0A2M4D1X5"/>
<dbReference type="EMBL" id="GGFL01007361">
    <property type="protein sequence ID" value="MBW71539.1"/>
    <property type="molecule type" value="Transcribed_RNA"/>
</dbReference>
<evidence type="ECO:0000313" key="1">
    <source>
        <dbReference type="EMBL" id="MBW71539.1"/>
    </source>
</evidence>
<organism evidence="1">
    <name type="scientific">Anopheles darlingi</name>
    <name type="common">Mosquito</name>
    <dbReference type="NCBI Taxonomy" id="43151"/>
    <lineage>
        <taxon>Eukaryota</taxon>
        <taxon>Metazoa</taxon>
        <taxon>Ecdysozoa</taxon>
        <taxon>Arthropoda</taxon>
        <taxon>Hexapoda</taxon>
        <taxon>Insecta</taxon>
        <taxon>Pterygota</taxon>
        <taxon>Neoptera</taxon>
        <taxon>Endopterygota</taxon>
        <taxon>Diptera</taxon>
        <taxon>Nematocera</taxon>
        <taxon>Culicoidea</taxon>
        <taxon>Culicidae</taxon>
        <taxon>Anophelinae</taxon>
        <taxon>Anopheles</taxon>
    </lineage>
</organism>
<accession>A0A2M4D1X5</accession>
<name>A0A2M4D1X5_ANODA</name>
<reference evidence="1" key="1">
    <citation type="submission" date="2018-01" db="EMBL/GenBank/DDBJ databases">
        <title>An insight into the sialome of Amazonian anophelines.</title>
        <authorList>
            <person name="Ribeiro J.M."/>
            <person name="Scarpassa V."/>
            <person name="Calvo E."/>
        </authorList>
    </citation>
    <scope>NUCLEOTIDE SEQUENCE</scope>
</reference>